<feature type="region of interest" description="Disordered" evidence="1">
    <location>
        <begin position="31"/>
        <end position="61"/>
    </location>
</feature>
<gene>
    <name evidence="2" type="ORF">PIB30_056710</name>
</gene>
<name>A0ABU6ULG6_9FABA</name>
<proteinExistence type="predicted"/>
<protein>
    <recommendedName>
        <fullName evidence="4">RRM domain-containing protein</fullName>
    </recommendedName>
</protein>
<dbReference type="EMBL" id="JASCZI010121285">
    <property type="protein sequence ID" value="MED6161006.1"/>
    <property type="molecule type" value="Genomic_DNA"/>
</dbReference>
<comment type="caution">
    <text evidence="2">The sequence shown here is derived from an EMBL/GenBank/DDBJ whole genome shotgun (WGS) entry which is preliminary data.</text>
</comment>
<sequence length="116" mass="12989">MSEEEEERAVQKINGTFVGTARVEVKMADFQRNNHKEEGNFKGRRTDGKDETSVKQNNDEGTCYGGAWEGFGSAPGRKSIKVLPDPTQVDILKRSVVVKSINTIRSGWIKEQIAKF</sequence>
<dbReference type="Proteomes" id="UP001341840">
    <property type="component" value="Unassembled WGS sequence"/>
</dbReference>
<accession>A0ABU6ULG6</accession>
<evidence type="ECO:0000313" key="3">
    <source>
        <dbReference type="Proteomes" id="UP001341840"/>
    </source>
</evidence>
<reference evidence="2 3" key="1">
    <citation type="journal article" date="2023" name="Plants (Basel)">
        <title>Bridging the Gap: Combining Genomics and Transcriptomics Approaches to Understand Stylosanthes scabra, an Orphan Legume from the Brazilian Caatinga.</title>
        <authorList>
            <person name="Ferreira-Neto J.R.C."/>
            <person name="da Silva M.D."/>
            <person name="Binneck E."/>
            <person name="de Melo N.F."/>
            <person name="da Silva R.H."/>
            <person name="de Melo A.L.T.M."/>
            <person name="Pandolfi V."/>
            <person name="Bustamante F.O."/>
            <person name="Brasileiro-Vidal A.C."/>
            <person name="Benko-Iseppon A.M."/>
        </authorList>
    </citation>
    <scope>NUCLEOTIDE SEQUENCE [LARGE SCALE GENOMIC DNA]</scope>
    <source>
        <tissue evidence="2">Leaves</tissue>
    </source>
</reference>
<organism evidence="2 3">
    <name type="scientific">Stylosanthes scabra</name>
    <dbReference type="NCBI Taxonomy" id="79078"/>
    <lineage>
        <taxon>Eukaryota</taxon>
        <taxon>Viridiplantae</taxon>
        <taxon>Streptophyta</taxon>
        <taxon>Embryophyta</taxon>
        <taxon>Tracheophyta</taxon>
        <taxon>Spermatophyta</taxon>
        <taxon>Magnoliopsida</taxon>
        <taxon>eudicotyledons</taxon>
        <taxon>Gunneridae</taxon>
        <taxon>Pentapetalae</taxon>
        <taxon>rosids</taxon>
        <taxon>fabids</taxon>
        <taxon>Fabales</taxon>
        <taxon>Fabaceae</taxon>
        <taxon>Papilionoideae</taxon>
        <taxon>50 kb inversion clade</taxon>
        <taxon>dalbergioids sensu lato</taxon>
        <taxon>Dalbergieae</taxon>
        <taxon>Pterocarpus clade</taxon>
        <taxon>Stylosanthes</taxon>
    </lineage>
</organism>
<evidence type="ECO:0000313" key="2">
    <source>
        <dbReference type="EMBL" id="MED6161006.1"/>
    </source>
</evidence>
<evidence type="ECO:0008006" key="4">
    <source>
        <dbReference type="Google" id="ProtNLM"/>
    </source>
</evidence>
<keyword evidence="3" id="KW-1185">Reference proteome</keyword>
<evidence type="ECO:0000256" key="1">
    <source>
        <dbReference type="SAM" id="MobiDB-lite"/>
    </source>
</evidence>
<feature type="compositionally biased region" description="Basic and acidic residues" evidence="1">
    <location>
        <begin position="31"/>
        <end position="53"/>
    </location>
</feature>